<protein>
    <submittedName>
        <fullName evidence="6">ABC transporter ATP-binding protein</fullName>
    </submittedName>
</protein>
<dbReference type="KEGG" id="csu:CSUB_C0808"/>
<dbReference type="STRING" id="311458.CSUB_C0808"/>
<dbReference type="Pfam" id="PF00005">
    <property type="entry name" value="ABC_tran"/>
    <property type="match status" value="1"/>
</dbReference>
<keyword evidence="3" id="KW-0547">Nucleotide-binding</keyword>
<dbReference type="Proteomes" id="UP000008120">
    <property type="component" value="Chromosome"/>
</dbReference>
<evidence type="ECO:0000256" key="1">
    <source>
        <dbReference type="ARBA" id="ARBA00005417"/>
    </source>
</evidence>
<dbReference type="SMART" id="SM00382">
    <property type="entry name" value="AAA"/>
    <property type="match status" value="1"/>
</dbReference>
<name>E6N6B3_CALS0</name>
<dbReference type="PANTHER" id="PTHR42711">
    <property type="entry name" value="ABC TRANSPORTER ATP-BINDING PROTEIN"/>
    <property type="match status" value="1"/>
</dbReference>
<accession>E6N6B3</accession>
<evidence type="ECO:0000313" key="6">
    <source>
        <dbReference type="EMBL" id="BAJ47832.1"/>
    </source>
</evidence>
<proteinExistence type="inferred from homology"/>
<organism evidence="6 8">
    <name type="scientific">Caldiarchaeum subterraneum</name>
    <dbReference type="NCBI Taxonomy" id="311458"/>
    <lineage>
        <taxon>Archaea</taxon>
        <taxon>Nitrososphaerota</taxon>
        <taxon>Candidatus Caldarchaeales</taxon>
        <taxon>Candidatus Caldarchaeaceae</taxon>
        <taxon>Candidatus Caldarchaeum</taxon>
    </lineage>
</organism>
<dbReference type="EMBL" id="AP011847">
    <property type="protein sequence ID" value="BAJ47832.1"/>
    <property type="molecule type" value="Genomic_DNA"/>
</dbReference>
<gene>
    <name evidence="7" type="ORF">CSUB_C0808</name>
    <name evidence="6" type="ORF">HGMM_F52H05C42</name>
</gene>
<dbReference type="InterPro" id="IPR017871">
    <property type="entry name" value="ABC_transporter-like_CS"/>
</dbReference>
<dbReference type="PROSITE" id="PS00211">
    <property type="entry name" value="ABC_TRANSPORTER_1"/>
    <property type="match status" value="1"/>
</dbReference>
<comment type="similarity">
    <text evidence="1">Belongs to the ABC transporter superfamily.</text>
</comment>
<dbReference type="PROSITE" id="PS50893">
    <property type="entry name" value="ABC_TRANSPORTER_2"/>
    <property type="match status" value="1"/>
</dbReference>
<evidence type="ECO:0000313" key="7">
    <source>
        <dbReference type="EMBL" id="BAJ50666.1"/>
    </source>
</evidence>
<reference evidence="6 8" key="1">
    <citation type="journal article" date="2005" name="Environ. Microbiol.">
        <title>Genetic and functional properties of uncultivated thermophilic crenarchaeotes from a subsurface gold mine as revealed by analysis of genome fragments.</title>
        <authorList>
            <person name="Nunoura T."/>
            <person name="Hirayama H."/>
            <person name="Takami H."/>
            <person name="Oida H."/>
            <person name="Nishi S."/>
            <person name="Shimamura S."/>
            <person name="Suzuki Y."/>
            <person name="Inagaki F."/>
            <person name="Takai K."/>
            <person name="Nealson K.H."/>
            <person name="Horikoshi K."/>
        </authorList>
    </citation>
    <scope>NUCLEOTIDE SEQUENCE [LARGE SCALE GENOMIC DNA]</scope>
</reference>
<keyword evidence="2" id="KW-0813">Transport</keyword>
<keyword evidence="4 6" id="KW-0067">ATP-binding</keyword>
<sequence>MRRGVEGMVDEAVAAEGLVKKYGDVTAVDDVSFKVYVGEVFSLLGPNGAGKTTTVEILECLRTPTSGDAYIKGLSVKNLGDIKKIKQIIGVLPQEFNAVDNLTVLENVQLAAVAKQANNVRDVLEQLGLWQIRNKLFSKLSGGQKRRVGIAMALVGNPEIVFLDEPTTGLDPEARRETWLYIKNLRKSGATVILTTHYMEEAERLSDRVAVMVKGKIAVEGRVRELVASHGGKTRLVFDFLDEDAVEILRGKGYAVEYVQDGRVVVKVDKESDVFDVVALLRNSGFEAYPEVRQPGLEDVFLSVIGSRLSETGELV</sequence>
<dbReference type="EMBL" id="BA000048">
    <property type="protein sequence ID" value="BAJ50666.1"/>
    <property type="molecule type" value="Genomic_DNA"/>
</dbReference>
<feature type="domain" description="ABC transporter" evidence="5">
    <location>
        <begin position="13"/>
        <end position="239"/>
    </location>
</feature>
<evidence type="ECO:0000256" key="4">
    <source>
        <dbReference type="ARBA" id="ARBA00022840"/>
    </source>
</evidence>
<dbReference type="GO" id="GO:0016887">
    <property type="term" value="F:ATP hydrolysis activity"/>
    <property type="evidence" value="ECO:0007669"/>
    <property type="project" value="InterPro"/>
</dbReference>
<dbReference type="SUPFAM" id="SSF52540">
    <property type="entry name" value="P-loop containing nucleoside triphosphate hydrolases"/>
    <property type="match status" value="1"/>
</dbReference>
<dbReference type="InterPro" id="IPR003439">
    <property type="entry name" value="ABC_transporter-like_ATP-bd"/>
</dbReference>
<evidence type="ECO:0000256" key="2">
    <source>
        <dbReference type="ARBA" id="ARBA00022448"/>
    </source>
</evidence>
<dbReference type="GO" id="GO:0005524">
    <property type="term" value="F:ATP binding"/>
    <property type="evidence" value="ECO:0007669"/>
    <property type="project" value="UniProtKB-KW"/>
</dbReference>
<evidence type="ECO:0000313" key="8">
    <source>
        <dbReference type="Proteomes" id="UP000008120"/>
    </source>
</evidence>
<dbReference type="InterPro" id="IPR027417">
    <property type="entry name" value="P-loop_NTPase"/>
</dbReference>
<dbReference type="AlphaFoldDB" id="E6N6B3"/>
<dbReference type="InterPro" id="IPR050763">
    <property type="entry name" value="ABC_transporter_ATP-binding"/>
</dbReference>
<evidence type="ECO:0000259" key="5">
    <source>
        <dbReference type="PROSITE" id="PS50893"/>
    </source>
</evidence>
<reference evidence="6 8" key="2">
    <citation type="journal article" date="2011" name="Nucleic Acids Res.">
        <title>Insights into the evolution of Archaea and eukaryotic protein modifier systems revealed by the genome of a novel archaeal group.</title>
        <authorList>
            <person name="Nunoura T."/>
            <person name="Takaki Y."/>
            <person name="Kakuta J."/>
            <person name="Nishi S."/>
            <person name="Sugahara J."/>
            <person name="Kazama H."/>
            <person name="Chee G."/>
            <person name="Hattori M."/>
            <person name="Kanai A."/>
            <person name="Atomi H."/>
            <person name="Takai K."/>
            <person name="Takami H."/>
        </authorList>
    </citation>
    <scope>NUCLEOTIDE SEQUENCE [LARGE SCALE GENOMIC DNA]</scope>
</reference>
<dbReference type="BioCyc" id="CCAL311458:G131R-821-MONOMER"/>
<dbReference type="Gene3D" id="3.40.50.300">
    <property type="entry name" value="P-loop containing nucleotide triphosphate hydrolases"/>
    <property type="match status" value="1"/>
</dbReference>
<dbReference type="InterPro" id="IPR003593">
    <property type="entry name" value="AAA+_ATPase"/>
</dbReference>
<dbReference type="PANTHER" id="PTHR42711:SF5">
    <property type="entry name" value="ABC TRANSPORTER ATP-BINDING PROTEIN NATA"/>
    <property type="match status" value="1"/>
</dbReference>
<evidence type="ECO:0000256" key="3">
    <source>
        <dbReference type="ARBA" id="ARBA00022741"/>
    </source>
</evidence>